<dbReference type="Proteomes" id="UP001595989">
    <property type="component" value="Unassembled WGS sequence"/>
</dbReference>
<protein>
    <submittedName>
        <fullName evidence="1">Aspartate/glutamate racemase family protein</fullName>
    </submittedName>
</protein>
<accession>A0ABV9DN03</accession>
<evidence type="ECO:0000313" key="2">
    <source>
        <dbReference type="Proteomes" id="UP001595989"/>
    </source>
</evidence>
<dbReference type="Pfam" id="PF01177">
    <property type="entry name" value="Asp_Glu_race"/>
    <property type="match status" value="1"/>
</dbReference>
<organism evidence="1 2">
    <name type="scientific">Virgibacillus kekensis</name>
    <dbReference type="NCBI Taxonomy" id="202261"/>
    <lineage>
        <taxon>Bacteria</taxon>
        <taxon>Bacillati</taxon>
        <taxon>Bacillota</taxon>
        <taxon>Bacilli</taxon>
        <taxon>Bacillales</taxon>
        <taxon>Bacillaceae</taxon>
        <taxon>Virgibacillus</taxon>
    </lineage>
</organism>
<dbReference type="InterPro" id="IPR015942">
    <property type="entry name" value="Asp/Glu/hydantoin_racemase"/>
</dbReference>
<sequence>MIISANTPHIVFDEVQKKVNVPMYSIVEATYEKADKQGLKNHKVYDGA</sequence>
<dbReference type="SUPFAM" id="SSF53681">
    <property type="entry name" value="Aspartate/glutamate racemase"/>
    <property type="match status" value="1"/>
</dbReference>
<gene>
    <name evidence="1" type="ORF">ACFO3D_16480</name>
</gene>
<keyword evidence="2" id="KW-1185">Reference proteome</keyword>
<dbReference type="EMBL" id="JBHSFU010000011">
    <property type="protein sequence ID" value="MFC4559782.1"/>
    <property type="molecule type" value="Genomic_DNA"/>
</dbReference>
<dbReference type="RefSeq" id="WP_390298629.1">
    <property type="nucleotide sequence ID" value="NZ_JBHSFU010000011.1"/>
</dbReference>
<evidence type="ECO:0000313" key="1">
    <source>
        <dbReference type="EMBL" id="MFC4559782.1"/>
    </source>
</evidence>
<dbReference type="InterPro" id="IPR001920">
    <property type="entry name" value="Asp/Glu_race"/>
</dbReference>
<comment type="caution">
    <text evidence="1">The sequence shown here is derived from an EMBL/GenBank/DDBJ whole genome shotgun (WGS) entry which is preliminary data.</text>
</comment>
<name>A0ABV9DN03_9BACI</name>
<proteinExistence type="predicted"/>
<reference evidence="2" key="1">
    <citation type="journal article" date="2019" name="Int. J. Syst. Evol. Microbiol.">
        <title>The Global Catalogue of Microorganisms (GCM) 10K type strain sequencing project: providing services to taxonomists for standard genome sequencing and annotation.</title>
        <authorList>
            <consortium name="The Broad Institute Genomics Platform"/>
            <consortium name="The Broad Institute Genome Sequencing Center for Infectious Disease"/>
            <person name="Wu L."/>
            <person name="Ma J."/>
        </authorList>
    </citation>
    <scope>NUCLEOTIDE SEQUENCE [LARGE SCALE GENOMIC DNA]</scope>
    <source>
        <strain evidence="2">CGMCC 4.7426</strain>
    </source>
</reference>
<dbReference type="Gene3D" id="3.40.50.1860">
    <property type="match status" value="2"/>
</dbReference>